<evidence type="ECO:0000256" key="1">
    <source>
        <dbReference type="ARBA" id="ARBA00008675"/>
    </source>
</evidence>
<dbReference type="InterPro" id="IPR019489">
    <property type="entry name" value="Clp_ATPase_C"/>
</dbReference>
<dbReference type="Proteomes" id="UP000464912">
    <property type="component" value="Chromosome"/>
</dbReference>
<dbReference type="Pfam" id="PF17871">
    <property type="entry name" value="AAA_lid_9"/>
    <property type="match status" value="1"/>
</dbReference>
<proteinExistence type="inferred from homology"/>
<dbReference type="SMART" id="SM01086">
    <property type="entry name" value="ClpB_D2-small"/>
    <property type="match status" value="1"/>
</dbReference>
<dbReference type="InterPro" id="IPR018368">
    <property type="entry name" value="ClpA/B_CS1"/>
</dbReference>
<dbReference type="Gene3D" id="1.10.1780.10">
    <property type="entry name" value="Clp, N-terminal domain"/>
    <property type="match status" value="1"/>
</dbReference>
<dbReference type="Gene3D" id="3.40.50.300">
    <property type="entry name" value="P-loop containing nucleotide triphosphate hydrolases"/>
    <property type="match status" value="2"/>
</dbReference>
<dbReference type="Pfam" id="PF00004">
    <property type="entry name" value="AAA"/>
    <property type="match status" value="1"/>
</dbReference>
<dbReference type="InterPro" id="IPR004176">
    <property type="entry name" value="Clp_R_N"/>
</dbReference>
<dbReference type="InterPro" id="IPR003593">
    <property type="entry name" value="AAA+_ATPase"/>
</dbReference>
<evidence type="ECO:0000256" key="6">
    <source>
        <dbReference type="PROSITE-ProRule" id="PRU01251"/>
    </source>
</evidence>
<dbReference type="EMBL" id="CP047224">
    <property type="protein sequence ID" value="QHD65089.1"/>
    <property type="molecule type" value="Genomic_DNA"/>
</dbReference>
<dbReference type="AlphaFoldDB" id="A0A6P1G9F3"/>
<dbReference type="GO" id="GO:0005524">
    <property type="term" value="F:ATP binding"/>
    <property type="evidence" value="ECO:0007669"/>
    <property type="project" value="UniProtKB-KW"/>
</dbReference>
<dbReference type="Pfam" id="PF10431">
    <property type="entry name" value="ClpB_D2-small"/>
    <property type="match status" value="1"/>
</dbReference>
<dbReference type="GO" id="GO:0034605">
    <property type="term" value="P:cellular response to heat"/>
    <property type="evidence" value="ECO:0007669"/>
    <property type="project" value="TreeGrafter"/>
</dbReference>
<dbReference type="Pfam" id="PF02861">
    <property type="entry name" value="Clp_N"/>
    <property type="match status" value="1"/>
</dbReference>
<keyword evidence="2 6" id="KW-0677">Repeat</keyword>
<dbReference type="InterPro" id="IPR003959">
    <property type="entry name" value="ATPase_AAA_core"/>
</dbReference>
<evidence type="ECO:0000313" key="8">
    <source>
        <dbReference type="EMBL" id="QHD65089.1"/>
    </source>
</evidence>
<dbReference type="InterPro" id="IPR041546">
    <property type="entry name" value="ClpA/ClpB_AAA_lid"/>
</dbReference>
<dbReference type="PRINTS" id="PR00300">
    <property type="entry name" value="CLPPROTEASEA"/>
</dbReference>
<feature type="domain" description="Clp R" evidence="7">
    <location>
        <begin position="1"/>
        <end position="64"/>
    </location>
</feature>
<accession>A0A6P1G9F3</accession>
<dbReference type="PROSITE" id="PS00870">
    <property type="entry name" value="CLPAB_1"/>
    <property type="match status" value="1"/>
</dbReference>
<dbReference type="PROSITE" id="PS51903">
    <property type="entry name" value="CLP_R"/>
    <property type="match status" value="1"/>
</dbReference>
<dbReference type="InterPro" id="IPR001270">
    <property type="entry name" value="ClpA/B"/>
</dbReference>
<dbReference type="PANTHER" id="PTHR11638">
    <property type="entry name" value="ATP-DEPENDENT CLP PROTEASE"/>
    <property type="match status" value="1"/>
</dbReference>
<evidence type="ECO:0000256" key="5">
    <source>
        <dbReference type="ARBA" id="ARBA00023186"/>
    </source>
</evidence>
<sequence length="740" mass="83120">MISPSLENTLQNALVLARSFSHSYVTLEHLLLALTEDEEVSRIAFNSSMNFAKLRDLLIHFLNTAQFFARFSNGCVDIAKIKPTLGLRRVIQRTKIHANIAELGQITGLHVLIELFCEQDSYAFSFLTESNITLVELMSHMIKSQKSRSTESRSTANADILRSADLDNLKEYCTDMNELAIQGKIDKLIDRKKEIDRTIEILLRRTKNNPIYVGEPGVGKTAIVEGLVHAIVSGNVPQKLRNTRVYALKIGSLLAGTRYRGDFEERIRTVMNEISSSKNTILFIDEIHTIVGAGSTSNGSIDAGNLLKPFLTKGPLRCIGATTYREYSTHFEKDAALDRRFQRVEVEEPSISDTLNIIDGTKSYYEDFHRVHYTKASLNEIVNLAHRYIPSRAFPDKAIDLMDDLGASYNAELFNVKRRRDRKIDTKYVRETLAKRFNIPVAQLNYTVEEMLTSLERNLKATIFDQDNVIEQVVYSLRPGLLGLKGEKPLASCLFGGSTGVGKTELAKQIAKNLCMQFVRIDMSEYMEGHAVSRLIGAPPGYVGHDKGSFIAEILFKQGSALILFDEIEKAHADFQNILLQILDYGCITDSTGKKSRFKNCIIVCTTNVGGSFIENNSLGFTQNGKKTTKEAQFANFFNKELLDRLDLAIVFNALDKNSVEKIINKSTTEIRTLLEERGIKLKLTDEVVKSLVARHSSGKISARTIERTIRNDIMQAVSDRMLRSKVSEIELIIKDGCLV</sequence>
<organism evidence="8 9">
    <name type="scientific">Neorickettsia findlayensis</name>
    <dbReference type="NCBI Taxonomy" id="2686014"/>
    <lineage>
        <taxon>Bacteria</taxon>
        <taxon>Pseudomonadati</taxon>
        <taxon>Pseudomonadota</taxon>
        <taxon>Alphaproteobacteria</taxon>
        <taxon>Rickettsiales</taxon>
        <taxon>Anaplasmataceae</taxon>
        <taxon>Neorickettsia</taxon>
    </lineage>
</organism>
<dbReference type="GO" id="GO:0005737">
    <property type="term" value="C:cytoplasm"/>
    <property type="evidence" value="ECO:0007669"/>
    <property type="project" value="TreeGrafter"/>
</dbReference>
<keyword evidence="9" id="KW-1185">Reference proteome</keyword>
<dbReference type="InterPro" id="IPR050130">
    <property type="entry name" value="ClpA_ClpB"/>
</dbReference>
<evidence type="ECO:0000256" key="4">
    <source>
        <dbReference type="ARBA" id="ARBA00022840"/>
    </source>
</evidence>
<dbReference type="SMART" id="SM00382">
    <property type="entry name" value="AAA"/>
    <property type="match status" value="2"/>
</dbReference>
<keyword evidence="3" id="KW-0547">Nucleotide-binding</keyword>
<reference evidence="8 9" key="2">
    <citation type="journal article" date="2020" name="MBio">
        <title>Isolation and Molecular Analysis of a Novel Neorickettsia Species That Causes Potomac Horse Fever.</title>
        <authorList>
            <person name="Teymournejad O."/>
            <person name="Lin M."/>
            <person name="Bekebrede H."/>
            <person name="Kamr A."/>
            <person name="Toribio R.E."/>
            <person name="Arroyo L.G."/>
            <person name="Baird J.D."/>
            <person name="Rikihisa Y."/>
        </authorList>
    </citation>
    <scope>NUCLEOTIDE SEQUENCE [LARGE SCALE GENOMIC DNA]</scope>
    <source>
        <strain evidence="8 9">Fin17</strain>
    </source>
</reference>
<dbReference type="PANTHER" id="PTHR11638:SF111">
    <property type="entry name" value="ATP-DEPENDENT CLP PROTEASE ATP-BINDING SUBUNIT CLPA"/>
    <property type="match status" value="1"/>
</dbReference>
<dbReference type="Gene3D" id="1.10.8.60">
    <property type="match status" value="2"/>
</dbReference>
<dbReference type="SUPFAM" id="SSF52540">
    <property type="entry name" value="P-loop containing nucleoside triphosphate hydrolases"/>
    <property type="match status" value="2"/>
</dbReference>
<dbReference type="KEGG" id="nef:GP480_01275"/>
<comment type="similarity">
    <text evidence="1">Belongs to the ClpA/ClpB family.</text>
</comment>
<protein>
    <submittedName>
        <fullName evidence="8">AAA domain-containing protein</fullName>
    </submittedName>
</protein>
<evidence type="ECO:0000256" key="3">
    <source>
        <dbReference type="ARBA" id="ARBA00022741"/>
    </source>
</evidence>
<evidence type="ECO:0000256" key="2">
    <source>
        <dbReference type="ARBA" id="ARBA00022737"/>
    </source>
</evidence>
<dbReference type="InterPro" id="IPR036628">
    <property type="entry name" value="Clp_N_dom_sf"/>
</dbReference>
<keyword evidence="4" id="KW-0067">ATP-binding</keyword>
<dbReference type="Pfam" id="PF07724">
    <property type="entry name" value="AAA_2"/>
    <property type="match status" value="1"/>
</dbReference>
<evidence type="ECO:0000259" key="7">
    <source>
        <dbReference type="PROSITE" id="PS51903"/>
    </source>
</evidence>
<dbReference type="GO" id="GO:0016887">
    <property type="term" value="F:ATP hydrolysis activity"/>
    <property type="evidence" value="ECO:0007669"/>
    <property type="project" value="InterPro"/>
</dbReference>
<keyword evidence="5" id="KW-0143">Chaperone</keyword>
<dbReference type="CDD" id="cd00009">
    <property type="entry name" value="AAA"/>
    <property type="match status" value="1"/>
</dbReference>
<dbReference type="RefSeq" id="WP_160095152.1">
    <property type="nucleotide sequence ID" value="NZ_CP047224.1"/>
</dbReference>
<dbReference type="SUPFAM" id="SSF81923">
    <property type="entry name" value="Double Clp-N motif"/>
    <property type="match status" value="1"/>
</dbReference>
<dbReference type="InterPro" id="IPR027417">
    <property type="entry name" value="P-loop_NTPase"/>
</dbReference>
<reference evidence="8 9" key="1">
    <citation type="journal article" date="2020" name="MBio">
        <title>Erratum for Teymournejad et al., 'Isolation and Molecular Analysis of a Novel Neorickettsia Species That Causes Potomac Horse Fever'.</title>
        <authorList>
            <person name="Teymournejad O."/>
            <person name="Lin M."/>
            <person name="Bekebrede H."/>
            <person name="Kamr A."/>
            <person name="Toribio R.E."/>
            <person name="Arroyo L.G."/>
            <person name="Baird J.D."/>
            <person name="Rikihisa Y."/>
        </authorList>
    </citation>
    <scope>NUCLEOTIDE SEQUENCE [LARGE SCALE GENOMIC DNA]</scope>
    <source>
        <strain evidence="8 9">Fin17</strain>
    </source>
</reference>
<dbReference type="CDD" id="cd19499">
    <property type="entry name" value="RecA-like_ClpB_Hsp104-like"/>
    <property type="match status" value="1"/>
</dbReference>
<gene>
    <name evidence="8" type="ORF">GP480_01275</name>
</gene>
<name>A0A6P1G9F3_9RICK</name>
<evidence type="ECO:0000313" key="9">
    <source>
        <dbReference type="Proteomes" id="UP000464912"/>
    </source>
</evidence>